<proteinExistence type="inferred from homology"/>
<dbReference type="PRINTS" id="PR00081">
    <property type="entry name" value="GDHRDH"/>
</dbReference>
<dbReference type="Pfam" id="PF13561">
    <property type="entry name" value="adh_short_C2"/>
    <property type="match status" value="1"/>
</dbReference>
<dbReference type="GO" id="GO:0016491">
    <property type="term" value="F:oxidoreductase activity"/>
    <property type="evidence" value="ECO:0007669"/>
    <property type="project" value="UniProtKB-KW"/>
</dbReference>
<evidence type="ECO:0000313" key="5">
    <source>
        <dbReference type="EMBL" id="CAB4856432.1"/>
    </source>
</evidence>
<evidence type="ECO:0000313" key="6">
    <source>
        <dbReference type="EMBL" id="CAB4892134.1"/>
    </source>
</evidence>
<dbReference type="PANTHER" id="PTHR24321:SF8">
    <property type="entry name" value="ESTRADIOL 17-BETA-DEHYDROGENASE 8-RELATED"/>
    <property type="match status" value="1"/>
</dbReference>
<evidence type="ECO:0000256" key="2">
    <source>
        <dbReference type="ARBA" id="ARBA00023002"/>
    </source>
</evidence>
<dbReference type="PANTHER" id="PTHR24321">
    <property type="entry name" value="DEHYDROGENASES, SHORT CHAIN"/>
    <property type="match status" value="1"/>
</dbReference>
<protein>
    <submittedName>
        <fullName evidence="5">Unannotated protein</fullName>
    </submittedName>
</protein>
<dbReference type="Gene3D" id="3.40.50.720">
    <property type="entry name" value="NAD(P)-binding Rossmann-like Domain"/>
    <property type="match status" value="1"/>
</dbReference>
<dbReference type="CDD" id="cd05233">
    <property type="entry name" value="SDR_c"/>
    <property type="match status" value="1"/>
</dbReference>
<evidence type="ECO:0000313" key="7">
    <source>
        <dbReference type="EMBL" id="CAB5030295.1"/>
    </source>
</evidence>
<dbReference type="EMBL" id="CAFBLJ010000005">
    <property type="protein sequence ID" value="CAB4856432.1"/>
    <property type="molecule type" value="Genomic_DNA"/>
</dbReference>
<dbReference type="PROSITE" id="PS00061">
    <property type="entry name" value="ADH_SHORT"/>
    <property type="match status" value="1"/>
</dbReference>
<evidence type="ECO:0000256" key="1">
    <source>
        <dbReference type="ARBA" id="ARBA00006484"/>
    </source>
</evidence>
<gene>
    <name evidence="3" type="ORF">UFOPK2658_00249</name>
    <name evidence="4" type="ORF">UFOPK2880_00591</name>
    <name evidence="5" type="ORF">UFOPK3304_00181</name>
    <name evidence="6" type="ORF">UFOPK3494_00438</name>
    <name evidence="7" type="ORF">UFOPK4134_00909</name>
</gene>
<dbReference type="InterPro" id="IPR020904">
    <property type="entry name" value="Sc_DH/Rdtase_CS"/>
</dbReference>
<dbReference type="EMBL" id="CAFBMF010000017">
    <property type="protein sequence ID" value="CAB4892134.1"/>
    <property type="molecule type" value="Genomic_DNA"/>
</dbReference>
<keyword evidence="2" id="KW-0560">Oxidoreductase</keyword>
<dbReference type="EMBL" id="CAEZYH010000005">
    <property type="protein sequence ID" value="CAB4708563.1"/>
    <property type="molecule type" value="Genomic_DNA"/>
</dbReference>
<dbReference type="SUPFAM" id="SSF51735">
    <property type="entry name" value="NAD(P)-binding Rossmann-fold domains"/>
    <property type="match status" value="1"/>
</dbReference>
<reference evidence="5" key="1">
    <citation type="submission" date="2020-05" db="EMBL/GenBank/DDBJ databases">
        <authorList>
            <person name="Chiriac C."/>
            <person name="Salcher M."/>
            <person name="Ghai R."/>
            <person name="Kavagutti S V."/>
        </authorList>
    </citation>
    <scope>NUCLEOTIDE SEQUENCE</scope>
</reference>
<dbReference type="InterPro" id="IPR002347">
    <property type="entry name" value="SDR_fam"/>
</dbReference>
<name>A0A6J7CDP5_9ZZZZ</name>
<dbReference type="EMBL" id="CAFBPS010000060">
    <property type="protein sequence ID" value="CAB5030295.1"/>
    <property type="molecule type" value="Genomic_DNA"/>
</dbReference>
<dbReference type="NCBIfam" id="NF005559">
    <property type="entry name" value="PRK07231.1"/>
    <property type="match status" value="1"/>
</dbReference>
<accession>A0A6J7CDP5</accession>
<dbReference type="FunFam" id="3.40.50.720:FF:000084">
    <property type="entry name" value="Short-chain dehydrogenase reductase"/>
    <property type="match status" value="1"/>
</dbReference>
<dbReference type="EMBL" id="CAEZZP010000025">
    <property type="protein sequence ID" value="CAB4767194.1"/>
    <property type="molecule type" value="Genomic_DNA"/>
</dbReference>
<evidence type="ECO:0000313" key="4">
    <source>
        <dbReference type="EMBL" id="CAB4767194.1"/>
    </source>
</evidence>
<organism evidence="5">
    <name type="scientific">freshwater metagenome</name>
    <dbReference type="NCBI Taxonomy" id="449393"/>
    <lineage>
        <taxon>unclassified sequences</taxon>
        <taxon>metagenomes</taxon>
        <taxon>ecological metagenomes</taxon>
    </lineage>
</organism>
<dbReference type="InterPro" id="IPR036291">
    <property type="entry name" value="NAD(P)-bd_dom_sf"/>
</dbReference>
<dbReference type="PRINTS" id="PR00080">
    <property type="entry name" value="SDRFAMILY"/>
</dbReference>
<sequence length="263" mass="27382">MTRLSKLSRSLVGKTAIVTGAASGMGRATAFLLADEGASVAVVDLDQAKVNAVVQAIQNEYGAQRAIGFAVDVRDTEQLQTVVDKTVAVLGSLDIVINNAGISLSSPATSSNDDFLAAWETTMAINLSAYIHLIRAALPHLKQSSSGRIVNVASTESIVATPTLSAYSASKSGVAGLTRSLAVELGKDGITVNCICPGPINTGMTEAIPAEMKSKYAQRHVALRRYGEPEEVAQMTVSLCMPAMSFVTGASIVVDGGMTIRHT</sequence>
<dbReference type="AlphaFoldDB" id="A0A6J7CDP5"/>
<comment type="similarity">
    <text evidence="1">Belongs to the short-chain dehydrogenases/reductases (SDR) family.</text>
</comment>
<evidence type="ECO:0000313" key="3">
    <source>
        <dbReference type="EMBL" id="CAB4708563.1"/>
    </source>
</evidence>